<evidence type="ECO:0000313" key="1">
    <source>
        <dbReference type="EMBL" id="TWT81290.1"/>
    </source>
</evidence>
<reference evidence="1 2" key="1">
    <citation type="submission" date="2019-02" db="EMBL/GenBank/DDBJ databases">
        <title>Deep-cultivation of Planctomycetes and their phenomic and genomic characterization uncovers novel biology.</title>
        <authorList>
            <person name="Wiegand S."/>
            <person name="Jogler M."/>
            <person name="Boedeker C."/>
            <person name="Pinto D."/>
            <person name="Vollmers J."/>
            <person name="Rivas-Marin E."/>
            <person name="Kohn T."/>
            <person name="Peeters S.H."/>
            <person name="Heuer A."/>
            <person name="Rast P."/>
            <person name="Oberbeckmann S."/>
            <person name="Bunk B."/>
            <person name="Jeske O."/>
            <person name="Meyerdierks A."/>
            <person name="Storesund J.E."/>
            <person name="Kallscheuer N."/>
            <person name="Luecker S."/>
            <person name="Lage O.M."/>
            <person name="Pohl T."/>
            <person name="Merkel B.J."/>
            <person name="Hornburger P."/>
            <person name="Mueller R.-W."/>
            <person name="Bruemmer F."/>
            <person name="Labrenz M."/>
            <person name="Spormann A.M."/>
            <person name="Op Den Camp H."/>
            <person name="Overmann J."/>
            <person name="Amann R."/>
            <person name="Jetten M.S.M."/>
            <person name="Mascher T."/>
            <person name="Medema M.H."/>
            <person name="Devos D.P."/>
            <person name="Kaster A.-K."/>
            <person name="Ovreas L."/>
            <person name="Rohde M."/>
            <person name="Galperin M.Y."/>
            <person name="Jogler C."/>
        </authorList>
    </citation>
    <scope>NUCLEOTIDE SEQUENCE [LARGE SCALE GENOMIC DNA]</scope>
    <source>
        <strain evidence="1 2">CA13</strain>
    </source>
</reference>
<accession>A0A5C5Z284</accession>
<protein>
    <submittedName>
        <fullName evidence="1">Uncharacterized protein</fullName>
    </submittedName>
</protein>
<organism evidence="1 2">
    <name type="scientific">Novipirellula herctigrandis</name>
    <dbReference type="NCBI Taxonomy" id="2527986"/>
    <lineage>
        <taxon>Bacteria</taxon>
        <taxon>Pseudomonadati</taxon>
        <taxon>Planctomycetota</taxon>
        <taxon>Planctomycetia</taxon>
        <taxon>Pirellulales</taxon>
        <taxon>Pirellulaceae</taxon>
        <taxon>Novipirellula</taxon>
    </lineage>
</organism>
<gene>
    <name evidence="1" type="ORF">CA13_27410</name>
</gene>
<keyword evidence="2" id="KW-1185">Reference proteome</keyword>
<dbReference type="EMBL" id="SJPJ01000001">
    <property type="protein sequence ID" value="TWT81290.1"/>
    <property type="molecule type" value="Genomic_DNA"/>
</dbReference>
<sequence>MHLRYLAERETTLSLAWYRDEPGAVQLESPLKLSVEARALVVPQN</sequence>
<evidence type="ECO:0000313" key="2">
    <source>
        <dbReference type="Proteomes" id="UP000315010"/>
    </source>
</evidence>
<name>A0A5C5Z284_9BACT</name>
<comment type="caution">
    <text evidence="1">The sequence shown here is derived from an EMBL/GenBank/DDBJ whole genome shotgun (WGS) entry which is preliminary data.</text>
</comment>
<dbReference type="Proteomes" id="UP000315010">
    <property type="component" value="Unassembled WGS sequence"/>
</dbReference>
<proteinExistence type="predicted"/>
<dbReference type="AlphaFoldDB" id="A0A5C5Z284"/>